<feature type="chain" id="PRO_5025629617" description="Secreted protein" evidence="1">
    <location>
        <begin position="23"/>
        <end position="128"/>
    </location>
</feature>
<organism evidence="2 3">
    <name type="scientific">Westerdykella ornata</name>
    <dbReference type="NCBI Taxonomy" id="318751"/>
    <lineage>
        <taxon>Eukaryota</taxon>
        <taxon>Fungi</taxon>
        <taxon>Dikarya</taxon>
        <taxon>Ascomycota</taxon>
        <taxon>Pezizomycotina</taxon>
        <taxon>Dothideomycetes</taxon>
        <taxon>Pleosporomycetidae</taxon>
        <taxon>Pleosporales</taxon>
        <taxon>Sporormiaceae</taxon>
        <taxon>Westerdykella</taxon>
    </lineage>
</organism>
<gene>
    <name evidence="2" type="ORF">EI97DRAFT_134384</name>
</gene>
<accession>A0A6A6JCX8</accession>
<evidence type="ECO:0000313" key="3">
    <source>
        <dbReference type="Proteomes" id="UP000800097"/>
    </source>
</evidence>
<protein>
    <recommendedName>
        <fullName evidence="4">Secreted protein</fullName>
    </recommendedName>
</protein>
<evidence type="ECO:0008006" key="4">
    <source>
        <dbReference type="Google" id="ProtNLM"/>
    </source>
</evidence>
<keyword evidence="3" id="KW-1185">Reference proteome</keyword>
<name>A0A6A6JCX8_WESOR</name>
<proteinExistence type="predicted"/>
<dbReference type="GeneID" id="54546322"/>
<feature type="signal peptide" evidence="1">
    <location>
        <begin position="1"/>
        <end position="22"/>
    </location>
</feature>
<dbReference type="EMBL" id="ML986505">
    <property type="protein sequence ID" value="KAF2274033.1"/>
    <property type="molecule type" value="Genomic_DNA"/>
</dbReference>
<keyword evidence="1" id="KW-0732">Signal</keyword>
<dbReference type="AlphaFoldDB" id="A0A6A6JCX8"/>
<sequence>MAWLLALRAGAFLVRMGSPCFGSYTVLRRGVHYGGRVVKKVRQVVHSSHLGGTHEIQMMCTLELRSSLFVPYLSRIRVRSSPLPSAIVTRDARIRSRSRQVCRCSQEKREIGIMCIRETKDEKDHGNY</sequence>
<dbReference type="RefSeq" id="XP_033651572.1">
    <property type="nucleotide sequence ID" value="XM_033793147.1"/>
</dbReference>
<evidence type="ECO:0000256" key="1">
    <source>
        <dbReference type="SAM" id="SignalP"/>
    </source>
</evidence>
<evidence type="ECO:0000313" key="2">
    <source>
        <dbReference type="EMBL" id="KAF2274033.1"/>
    </source>
</evidence>
<reference evidence="2" key="1">
    <citation type="journal article" date="2020" name="Stud. Mycol.">
        <title>101 Dothideomycetes genomes: a test case for predicting lifestyles and emergence of pathogens.</title>
        <authorList>
            <person name="Haridas S."/>
            <person name="Albert R."/>
            <person name="Binder M."/>
            <person name="Bloem J."/>
            <person name="Labutti K."/>
            <person name="Salamov A."/>
            <person name="Andreopoulos B."/>
            <person name="Baker S."/>
            <person name="Barry K."/>
            <person name="Bills G."/>
            <person name="Bluhm B."/>
            <person name="Cannon C."/>
            <person name="Castanera R."/>
            <person name="Culley D."/>
            <person name="Daum C."/>
            <person name="Ezra D."/>
            <person name="Gonzalez J."/>
            <person name="Henrissat B."/>
            <person name="Kuo A."/>
            <person name="Liang C."/>
            <person name="Lipzen A."/>
            <person name="Lutzoni F."/>
            <person name="Magnuson J."/>
            <person name="Mondo S."/>
            <person name="Nolan M."/>
            <person name="Ohm R."/>
            <person name="Pangilinan J."/>
            <person name="Park H.-J."/>
            <person name="Ramirez L."/>
            <person name="Alfaro M."/>
            <person name="Sun H."/>
            <person name="Tritt A."/>
            <person name="Yoshinaga Y."/>
            <person name="Zwiers L.-H."/>
            <person name="Turgeon B."/>
            <person name="Goodwin S."/>
            <person name="Spatafora J."/>
            <person name="Crous P."/>
            <person name="Grigoriev I."/>
        </authorList>
    </citation>
    <scope>NUCLEOTIDE SEQUENCE</scope>
    <source>
        <strain evidence="2">CBS 379.55</strain>
    </source>
</reference>
<dbReference type="Proteomes" id="UP000800097">
    <property type="component" value="Unassembled WGS sequence"/>
</dbReference>